<dbReference type="AlphaFoldDB" id="R9GV97"/>
<protein>
    <submittedName>
        <fullName evidence="1">Uncharacterized protein</fullName>
    </submittedName>
</protein>
<dbReference type="Proteomes" id="UP000014174">
    <property type="component" value="Unassembled WGS sequence"/>
</dbReference>
<organism evidence="1 2">
    <name type="scientific">Arcticibacter svalbardensis MN12-7</name>
    <dbReference type="NCBI Taxonomy" id="1150600"/>
    <lineage>
        <taxon>Bacteria</taxon>
        <taxon>Pseudomonadati</taxon>
        <taxon>Bacteroidota</taxon>
        <taxon>Sphingobacteriia</taxon>
        <taxon>Sphingobacteriales</taxon>
        <taxon>Sphingobacteriaceae</taxon>
        <taxon>Arcticibacter</taxon>
    </lineage>
</organism>
<accession>R9GV97</accession>
<evidence type="ECO:0000313" key="1">
    <source>
        <dbReference type="EMBL" id="EOR95762.1"/>
    </source>
</evidence>
<name>R9GV97_9SPHI</name>
<comment type="caution">
    <text evidence="1">The sequence shown here is derived from an EMBL/GenBank/DDBJ whole genome shotgun (WGS) entry which is preliminary data.</text>
</comment>
<evidence type="ECO:0000313" key="2">
    <source>
        <dbReference type="Proteomes" id="UP000014174"/>
    </source>
</evidence>
<sequence length="54" mass="5994">MPASVPDLVVQTQIISDTLIDQASPENLIGDLKNNIKFLKEIEFMLKGILTPIK</sequence>
<reference evidence="1 2" key="1">
    <citation type="journal article" date="2013" name="Genome Announc.">
        <title>Draft Genome Sequence of Arcticibacter svalbardensis Strain MN12-7T, a Member of the Family Sphingobacteriaceae Isolated from an Arctic Soil Sample.</title>
        <authorList>
            <person name="Shivaji S."/>
            <person name="Ara S."/>
            <person name="Prasad S."/>
            <person name="Manasa B.P."/>
            <person name="Begum Z."/>
            <person name="Singh A."/>
            <person name="Kumar Pinnaka A."/>
        </authorList>
    </citation>
    <scope>NUCLEOTIDE SEQUENCE [LARGE SCALE GENOMIC DNA]</scope>
    <source>
        <strain evidence="1 2">MN12-7</strain>
    </source>
</reference>
<proteinExistence type="predicted"/>
<dbReference type="EMBL" id="AQPN01000043">
    <property type="protein sequence ID" value="EOR95762.1"/>
    <property type="molecule type" value="Genomic_DNA"/>
</dbReference>
<gene>
    <name evidence="1" type="ORF">ADIARSV_1075</name>
</gene>
<keyword evidence="2" id="KW-1185">Reference proteome</keyword>